<reference evidence="1" key="1">
    <citation type="submission" date="2020-07" db="EMBL/GenBank/DDBJ databases">
        <title>Huge and variable diversity of episymbiotic CPR bacteria and DPANN archaea in groundwater ecosystems.</title>
        <authorList>
            <person name="He C.Y."/>
            <person name="Keren R."/>
            <person name="Whittaker M."/>
            <person name="Farag I.F."/>
            <person name="Doudna J."/>
            <person name="Cate J.H.D."/>
            <person name="Banfield J.F."/>
        </authorList>
    </citation>
    <scope>NUCLEOTIDE SEQUENCE</scope>
    <source>
        <strain evidence="1">NC_groundwater_17_Pr7_B-0.1um_64_12</strain>
    </source>
</reference>
<organism evidence="1 2">
    <name type="scientific">Fimbriimonas ginsengisoli</name>
    <dbReference type="NCBI Taxonomy" id="1005039"/>
    <lineage>
        <taxon>Bacteria</taxon>
        <taxon>Bacillati</taxon>
        <taxon>Armatimonadota</taxon>
        <taxon>Fimbriimonadia</taxon>
        <taxon>Fimbriimonadales</taxon>
        <taxon>Fimbriimonadaceae</taxon>
        <taxon>Fimbriimonas</taxon>
    </lineage>
</organism>
<dbReference type="AlphaFoldDB" id="A0A931PWV5"/>
<dbReference type="Proteomes" id="UP000727962">
    <property type="component" value="Unassembled WGS sequence"/>
</dbReference>
<comment type="caution">
    <text evidence="1">The sequence shown here is derived from an EMBL/GenBank/DDBJ whole genome shotgun (WGS) entry which is preliminary data.</text>
</comment>
<name>A0A931PWV5_FIMGI</name>
<protein>
    <recommendedName>
        <fullName evidence="3">2'-5' RNA ligase family protein</fullName>
    </recommendedName>
</protein>
<evidence type="ECO:0008006" key="3">
    <source>
        <dbReference type="Google" id="ProtNLM"/>
    </source>
</evidence>
<proteinExistence type="predicted"/>
<dbReference type="SUPFAM" id="SSF55144">
    <property type="entry name" value="LigT-like"/>
    <property type="match status" value="1"/>
</dbReference>
<gene>
    <name evidence="1" type="ORF">HYR64_08095</name>
</gene>
<evidence type="ECO:0000313" key="2">
    <source>
        <dbReference type="Proteomes" id="UP000727962"/>
    </source>
</evidence>
<dbReference type="Gene3D" id="3.90.1140.10">
    <property type="entry name" value="Cyclic phosphodiesterase"/>
    <property type="match status" value="1"/>
</dbReference>
<dbReference type="EMBL" id="JACOSL010000047">
    <property type="protein sequence ID" value="MBI1757051.1"/>
    <property type="molecule type" value="Genomic_DNA"/>
</dbReference>
<dbReference type="InterPro" id="IPR009097">
    <property type="entry name" value="Cyclic_Pdiesterase"/>
</dbReference>
<evidence type="ECO:0000313" key="1">
    <source>
        <dbReference type="EMBL" id="MBI1757051.1"/>
    </source>
</evidence>
<accession>A0A931PWV5</accession>
<sequence length="194" mass="20927">MEAMTRALLGLKLPADLAAKALEVQSLLRRKVIADLWWTAPGEFVLQIAPLGDLGPQAMTRLPQALQAACTQLAPIQLQMDGLLGVPNQVQPRFGCLAFTSDVERFNALRTVLLRTVDPIIGMIENRGLTPHVVLGRLKQESEQGRVALGRALRVTPAANLGTLNVDHVELLRTAATTGVSHELVMSFKLGTGP</sequence>